<evidence type="ECO:0000313" key="4">
    <source>
        <dbReference type="Proteomes" id="UP001501600"/>
    </source>
</evidence>
<accession>A0ABP9SEN2</accession>
<reference evidence="4" key="1">
    <citation type="journal article" date="2019" name="Int. J. Syst. Evol. Microbiol.">
        <title>The Global Catalogue of Microorganisms (GCM) 10K type strain sequencing project: providing services to taxonomists for standard genome sequencing and annotation.</title>
        <authorList>
            <consortium name="The Broad Institute Genomics Platform"/>
            <consortium name="The Broad Institute Genome Sequencing Center for Infectious Disease"/>
            <person name="Wu L."/>
            <person name="Ma J."/>
        </authorList>
    </citation>
    <scope>NUCLEOTIDE SEQUENCE [LARGE SCALE GENOMIC DNA]</scope>
    <source>
        <strain evidence="4">JCM 18720</strain>
    </source>
</reference>
<dbReference type="InterPro" id="IPR003509">
    <property type="entry name" value="UPF0102_YraN-like"/>
</dbReference>
<dbReference type="NCBIfam" id="NF009150">
    <property type="entry name" value="PRK12497.1-3"/>
    <property type="match status" value="1"/>
</dbReference>
<protein>
    <recommendedName>
        <fullName evidence="2">UPF0102 protein GCM10025772_27170</fullName>
    </recommendedName>
</protein>
<name>A0ABP9SEN2_9GAMM</name>
<dbReference type="InterPro" id="IPR011856">
    <property type="entry name" value="tRNA_endonuc-like_dom_sf"/>
</dbReference>
<organism evidence="3 4">
    <name type="scientific">Ferrimonas gelatinilytica</name>
    <dbReference type="NCBI Taxonomy" id="1255257"/>
    <lineage>
        <taxon>Bacteria</taxon>
        <taxon>Pseudomonadati</taxon>
        <taxon>Pseudomonadota</taxon>
        <taxon>Gammaproteobacteria</taxon>
        <taxon>Alteromonadales</taxon>
        <taxon>Ferrimonadaceae</taxon>
        <taxon>Ferrimonas</taxon>
    </lineage>
</organism>
<dbReference type="CDD" id="cd20736">
    <property type="entry name" value="PoNe_Nuclease"/>
    <property type="match status" value="1"/>
</dbReference>
<evidence type="ECO:0000256" key="1">
    <source>
        <dbReference type="ARBA" id="ARBA00006738"/>
    </source>
</evidence>
<dbReference type="InterPro" id="IPR011335">
    <property type="entry name" value="Restrct_endonuc-II-like"/>
</dbReference>
<comment type="caution">
    <text evidence="3">The sequence shown here is derived from an EMBL/GenBank/DDBJ whole genome shotgun (WGS) entry which is preliminary data.</text>
</comment>
<dbReference type="Proteomes" id="UP001501600">
    <property type="component" value="Unassembled WGS sequence"/>
</dbReference>
<comment type="similarity">
    <text evidence="1 2">Belongs to the UPF0102 family.</text>
</comment>
<dbReference type="HAMAP" id="MF_00048">
    <property type="entry name" value="UPF0102"/>
    <property type="match status" value="1"/>
</dbReference>
<dbReference type="PANTHER" id="PTHR34039">
    <property type="entry name" value="UPF0102 PROTEIN YRAN"/>
    <property type="match status" value="1"/>
</dbReference>
<gene>
    <name evidence="3" type="ORF">GCM10025772_27170</name>
</gene>
<evidence type="ECO:0000313" key="3">
    <source>
        <dbReference type="EMBL" id="GAA5194361.1"/>
    </source>
</evidence>
<sequence>MRTQGAWAEQQACDFLQSHGVRLIDRNVHCRFGEIDLIMQQGEQLLFIEVKYRQRPGFGGAAASVTASKQRKIRLTAQWYLQQKTWGEPPCRFDVVAIDGEQINWIQDAF</sequence>
<dbReference type="EMBL" id="BAABLF010000029">
    <property type="protein sequence ID" value="GAA5194361.1"/>
    <property type="molecule type" value="Genomic_DNA"/>
</dbReference>
<dbReference type="Gene3D" id="3.40.1350.10">
    <property type="match status" value="1"/>
</dbReference>
<dbReference type="RefSeq" id="WP_345317714.1">
    <property type="nucleotide sequence ID" value="NZ_BAABLF010000029.1"/>
</dbReference>
<dbReference type="NCBIfam" id="TIGR00252">
    <property type="entry name" value="YraN family protein"/>
    <property type="match status" value="1"/>
</dbReference>
<keyword evidence="4" id="KW-1185">Reference proteome</keyword>
<dbReference type="PANTHER" id="PTHR34039:SF1">
    <property type="entry name" value="UPF0102 PROTEIN YRAN"/>
    <property type="match status" value="1"/>
</dbReference>
<evidence type="ECO:0000256" key="2">
    <source>
        <dbReference type="HAMAP-Rule" id="MF_00048"/>
    </source>
</evidence>
<dbReference type="Pfam" id="PF02021">
    <property type="entry name" value="UPF0102"/>
    <property type="match status" value="1"/>
</dbReference>
<dbReference type="SUPFAM" id="SSF52980">
    <property type="entry name" value="Restriction endonuclease-like"/>
    <property type="match status" value="1"/>
</dbReference>
<proteinExistence type="inferred from homology"/>